<proteinExistence type="predicted"/>
<evidence type="ECO:0000313" key="2">
    <source>
        <dbReference type="Proteomes" id="UP000515121"/>
    </source>
</evidence>
<dbReference type="PANTHER" id="PTHR37393">
    <property type="entry name" value="AT-RICH INTERACTIVE DOMAIN-CONTAINING PROTEIN 1A-LIKE"/>
    <property type="match status" value="1"/>
</dbReference>
<keyword evidence="1" id="KW-0732">Signal</keyword>
<reference evidence="3" key="1">
    <citation type="submission" date="2025-08" db="UniProtKB">
        <authorList>
            <consortium name="RefSeq"/>
        </authorList>
    </citation>
    <scope>IDENTIFICATION</scope>
    <source>
        <tissue evidence="3">Fruit stalk</tissue>
    </source>
</reference>
<feature type="chain" id="PRO_5028100620" evidence="1">
    <location>
        <begin position="27"/>
        <end position="330"/>
    </location>
</feature>
<dbReference type="AlphaFoldDB" id="A0A6P5ZP18"/>
<dbReference type="GeneID" id="111302464"/>
<dbReference type="Proteomes" id="UP000515121">
    <property type="component" value="Unplaced"/>
</dbReference>
<feature type="signal peptide" evidence="1">
    <location>
        <begin position="1"/>
        <end position="26"/>
    </location>
</feature>
<accession>A0A6P5ZP18</accession>
<evidence type="ECO:0000256" key="1">
    <source>
        <dbReference type="SAM" id="SignalP"/>
    </source>
</evidence>
<name>A0A6P5ZP18_DURZI</name>
<organism evidence="2 3">
    <name type="scientific">Durio zibethinus</name>
    <name type="common">Durian</name>
    <dbReference type="NCBI Taxonomy" id="66656"/>
    <lineage>
        <taxon>Eukaryota</taxon>
        <taxon>Viridiplantae</taxon>
        <taxon>Streptophyta</taxon>
        <taxon>Embryophyta</taxon>
        <taxon>Tracheophyta</taxon>
        <taxon>Spermatophyta</taxon>
        <taxon>Magnoliopsida</taxon>
        <taxon>eudicotyledons</taxon>
        <taxon>Gunneridae</taxon>
        <taxon>Pentapetalae</taxon>
        <taxon>rosids</taxon>
        <taxon>malvids</taxon>
        <taxon>Malvales</taxon>
        <taxon>Malvaceae</taxon>
        <taxon>Helicteroideae</taxon>
        <taxon>Durio</taxon>
    </lineage>
</organism>
<dbReference type="KEGG" id="dzi:111302464"/>
<dbReference type="RefSeq" id="XP_022754101.1">
    <property type="nucleotide sequence ID" value="XM_022898366.1"/>
</dbReference>
<protein>
    <submittedName>
        <fullName evidence="3">Uncharacterized protein LOC111302464</fullName>
    </submittedName>
</protein>
<evidence type="ECO:0000313" key="3">
    <source>
        <dbReference type="RefSeq" id="XP_022754101.1"/>
    </source>
</evidence>
<gene>
    <name evidence="3" type="primary">LOC111302464</name>
</gene>
<sequence length="330" mass="36994">MVHKGLIIKVLLLFLLLPGYLKQRSANMVDYHADSRRLDCRAPGLDSTSTFSLRCERLKPVQDEHLNQFYLKQFPRPSHLDTEPVPKFGSHFCSSRPLDRGPHGFGIDTGPWAHEKEPHGLNFDPVIGSGPSRILPPYQPDDGGERPVGVPKDTLGRTNFLGTVPSNGQHHVDGFVPRSQGREYPGKSVHGFGDHPGNEIDGRECRFNDRFSGLPEHLHGGGFESSDHMAKHWRSFDMIGPDIRPLHFRRGEHLVHPNMPGHLQMGKPIGFGDLSSHERMGEFGGPGNFRQSRLGEPGFRSSFSLRKFPNDGGIYTGDMESFENLERENQ</sequence>
<dbReference type="PANTHER" id="PTHR37393:SF1">
    <property type="entry name" value="AT-RICH INTERACTIVE DOMAIN-CONTAINING PROTEIN 1A-LIKE"/>
    <property type="match status" value="1"/>
</dbReference>
<keyword evidence="2" id="KW-1185">Reference proteome</keyword>
<dbReference type="OrthoDB" id="9049620at2759"/>